<dbReference type="PANTHER" id="PTHR34182">
    <property type="entry name" value="PROTEIN-EXPORT MEMBRANE PROTEIN SECG"/>
    <property type="match status" value="1"/>
</dbReference>
<gene>
    <name evidence="13" type="primary">secG</name>
    <name evidence="13" type="ORF">D6C00_01160</name>
</gene>
<dbReference type="GO" id="GO:0043952">
    <property type="term" value="P:protein transport by the Sec complex"/>
    <property type="evidence" value="ECO:0007669"/>
    <property type="project" value="TreeGrafter"/>
</dbReference>
<feature type="transmembrane region" description="Helical" evidence="11">
    <location>
        <begin position="52"/>
        <end position="71"/>
    </location>
</feature>
<comment type="caution">
    <text evidence="11">Lacks conserved residue(s) required for the propagation of feature annotation.</text>
</comment>
<proteinExistence type="inferred from homology"/>
<keyword evidence="8 11" id="KW-1133">Transmembrane helix</keyword>
<evidence type="ECO:0000256" key="10">
    <source>
        <dbReference type="ARBA" id="ARBA00023136"/>
    </source>
</evidence>
<keyword evidence="4 11" id="KW-0813">Transport</keyword>
<keyword evidence="10 11" id="KW-0472">Membrane</keyword>
<evidence type="ECO:0000256" key="1">
    <source>
        <dbReference type="ARBA" id="ARBA00004651"/>
    </source>
</evidence>
<evidence type="ECO:0000256" key="3">
    <source>
        <dbReference type="ARBA" id="ARBA00017876"/>
    </source>
</evidence>
<accession>A0A426QG43</accession>
<dbReference type="PANTHER" id="PTHR34182:SF1">
    <property type="entry name" value="PROTEIN-EXPORT MEMBRANE PROTEIN SECG"/>
    <property type="match status" value="1"/>
</dbReference>
<evidence type="ECO:0000256" key="9">
    <source>
        <dbReference type="ARBA" id="ARBA00023010"/>
    </source>
</evidence>
<comment type="similarity">
    <text evidence="2 11">Belongs to the SecG family.</text>
</comment>
<dbReference type="GO" id="GO:0065002">
    <property type="term" value="P:intracellular protein transmembrane transport"/>
    <property type="evidence" value="ECO:0007669"/>
    <property type="project" value="TreeGrafter"/>
</dbReference>
<keyword evidence="6 11" id="KW-0812">Transmembrane</keyword>
<protein>
    <recommendedName>
        <fullName evidence="3 11">Protein-export membrane protein SecG</fullName>
    </recommendedName>
</protein>
<organism evidence="13 14">
    <name type="scientific">Thiohalobacter thiocyanaticus</name>
    <dbReference type="NCBI Taxonomy" id="585455"/>
    <lineage>
        <taxon>Bacteria</taxon>
        <taxon>Pseudomonadati</taxon>
        <taxon>Pseudomonadota</taxon>
        <taxon>Gammaproteobacteria</taxon>
        <taxon>Thiohalobacterales</taxon>
        <taxon>Thiohalobacteraceae</taxon>
        <taxon>Thiohalobacter</taxon>
    </lineage>
</organism>
<dbReference type="GO" id="GO:0015450">
    <property type="term" value="F:protein-transporting ATPase activity"/>
    <property type="evidence" value="ECO:0007669"/>
    <property type="project" value="UniProtKB-UniRule"/>
</dbReference>
<dbReference type="GO" id="GO:0009306">
    <property type="term" value="P:protein secretion"/>
    <property type="evidence" value="ECO:0007669"/>
    <property type="project" value="UniProtKB-UniRule"/>
</dbReference>
<dbReference type="NCBIfam" id="TIGR00810">
    <property type="entry name" value="secG"/>
    <property type="match status" value="1"/>
</dbReference>
<evidence type="ECO:0000313" key="13">
    <source>
        <dbReference type="EMBL" id="RRQ20722.1"/>
    </source>
</evidence>
<reference evidence="13 14" key="1">
    <citation type="journal article" date="2010" name="Int. J. Syst. Evol. Microbiol.">
        <title>Thiohalobacter thiocyanaticus gen. nov., sp. nov., a moderately halophilic, sulfur-oxidizing gammaproteobacterium from hypersaline lakes, that utilizes thiocyanate.</title>
        <authorList>
            <person name="Sorokin D.Y."/>
            <person name="Kovaleva O.L."/>
            <person name="Tourova T.P."/>
            <person name="Muyzer G."/>
        </authorList>
    </citation>
    <scope>NUCLEOTIDE SEQUENCE [LARGE SCALE GENOMIC DNA]</scope>
    <source>
        <strain evidence="13 14">Hrh1</strain>
    </source>
</reference>
<keyword evidence="14" id="KW-1185">Reference proteome</keyword>
<dbReference type="EMBL" id="QZMU01000001">
    <property type="protein sequence ID" value="RRQ20722.1"/>
    <property type="molecule type" value="Genomic_DNA"/>
</dbReference>
<evidence type="ECO:0000313" key="14">
    <source>
        <dbReference type="Proteomes" id="UP000287798"/>
    </source>
</evidence>
<dbReference type="Proteomes" id="UP000287798">
    <property type="component" value="Unassembled WGS sequence"/>
</dbReference>
<evidence type="ECO:0000256" key="5">
    <source>
        <dbReference type="ARBA" id="ARBA00022475"/>
    </source>
</evidence>
<sequence>MMYTILIIVQVLIAIGLVVLILLQHGKGADAGAAFGSGASSTVFGSQGSASFLTRITAVLAALFFLNSLALSTGFVMGEREPSSVAEQARPVPAPGETAPEDLPPLEQSQPQEDVPSDIPAMDLPADGEPPADDLPQ</sequence>
<keyword evidence="9 11" id="KW-0811">Translocation</keyword>
<keyword evidence="7 11" id="KW-0653">Protein transport</keyword>
<evidence type="ECO:0000256" key="8">
    <source>
        <dbReference type="ARBA" id="ARBA00022989"/>
    </source>
</evidence>
<name>A0A426QG43_9GAMM</name>
<dbReference type="AlphaFoldDB" id="A0A426QG43"/>
<comment type="subcellular location">
    <subcellularLocation>
        <location evidence="1 11">Cell membrane</location>
        <topology evidence="1 11">Multi-pass membrane protein</topology>
    </subcellularLocation>
</comment>
<dbReference type="RefSeq" id="WP_125179936.1">
    <property type="nucleotide sequence ID" value="NZ_QZMU01000001.1"/>
</dbReference>
<dbReference type="Pfam" id="PF03840">
    <property type="entry name" value="SecG"/>
    <property type="match status" value="1"/>
</dbReference>
<dbReference type="InterPro" id="IPR004692">
    <property type="entry name" value="SecG"/>
</dbReference>
<feature type="region of interest" description="Disordered" evidence="12">
    <location>
        <begin position="80"/>
        <end position="137"/>
    </location>
</feature>
<evidence type="ECO:0000256" key="4">
    <source>
        <dbReference type="ARBA" id="ARBA00022448"/>
    </source>
</evidence>
<evidence type="ECO:0000256" key="7">
    <source>
        <dbReference type="ARBA" id="ARBA00022927"/>
    </source>
</evidence>
<keyword evidence="5 11" id="KW-1003">Cell membrane</keyword>
<comment type="function">
    <text evidence="11">Involved in protein export. Participates in an early event of protein translocation.</text>
</comment>
<evidence type="ECO:0000256" key="12">
    <source>
        <dbReference type="SAM" id="MobiDB-lite"/>
    </source>
</evidence>
<dbReference type="OrthoDB" id="9813947at2"/>
<comment type="caution">
    <text evidence="13">The sequence shown here is derived from an EMBL/GenBank/DDBJ whole genome shotgun (WGS) entry which is preliminary data.</text>
</comment>
<dbReference type="PRINTS" id="PR01651">
    <property type="entry name" value="SECGEXPORT"/>
</dbReference>
<dbReference type="GO" id="GO:0005886">
    <property type="term" value="C:plasma membrane"/>
    <property type="evidence" value="ECO:0007669"/>
    <property type="project" value="UniProtKB-SubCell"/>
</dbReference>
<evidence type="ECO:0000256" key="11">
    <source>
        <dbReference type="RuleBase" id="RU365087"/>
    </source>
</evidence>
<evidence type="ECO:0000256" key="2">
    <source>
        <dbReference type="ARBA" id="ARBA00008445"/>
    </source>
</evidence>
<evidence type="ECO:0000256" key="6">
    <source>
        <dbReference type="ARBA" id="ARBA00022692"/>
    </source>
</evidence>